<reference evidence="2 3" key="1">
    <citation type="submission" date="2024-03" db="EMBL/GenBank/DDBJ databases">
        <title>Human intestinal bacterial collection.</title>
        <authorList>
            <person name="Pauvert C."/>
            <person name="Hitch T.C.A."/>
            <person name="Clavel T."/>
        </authorList>
    </citation>
    <scope>NUCLEOTIDE SEQUENCE [LARGE SCALE GENOMIC DNA]</scope>
    <source>
        <strain evidence="2 3">CLA-AP-H18</strain>
    </source>
</reference>
<organism evidence="2 3">
    <name type="scientific">Ruminococcoides intestinihominis</name>
    <dbReference type="NCBI Taxonomy" id="3133161"/>
    <lineage>
        <taxon>Bacteria</taxon>
        <taxon>Bacillati</taxon>
        <taxon>Bacillota</taxon>
        <taxon>Clostridia</taxon>
        <taxon>Eubacteriales</taxon>
        <taxon>Oscillospiraceae</taxon>
        <taxon>Ruminococcoides</taxon>
    </lineage>
</organism>
<evidence type="ECO:0000313" key="2">
    <source>
        <dbReference type="EMBL" id="MEQ2565809.1"/>
    </source>
</evidence>
<comment type="caution">
    <text evidence="2">The sequence shown here is derived from an EMBL/GenBank/DDBJ whole genome shotgun (WGS) entry which is preliminary data.</text>
</comment>
<keyword evidence="1" id="KW-0812">Transmembrane</keyword>
<keyword evidence="1" id="KW-1133">Transmembrane helix</keyword>
<sequence>MNTKYIFPLLLIALDVGAAIVYGINKDIRMATYWIAAAVLNICVTF</sequence>
<evidence type="ECO:0000256" key="1">
    <source>
        <dbReference type="SAM" id="Phobius"/>
    </source>
</evidence>
<dbReference type="RefSeq" id="WP_287934132.1">
    <property type="nucleotide sequence ID" value="NZ_JBBMEY010000008.1"/>
</dbReference>
<dbReference type="EMBL" id="JBBMFI010000018">
    <property type="protein sequence ID" value="MEQ2565809.1"/>
    <property type="molecule type" value="Genomic_DNA"/>
</dbReference>
<accession>A0ABV1HU02</accession>
<name>A0ABV1HU02_9FIRM</name>
<feature type="transmembrane region" description="Helical" evidence="1">
    <location>
        <begin position="6"/>
        <end position="24"/>
    </location>
</feature>
<protein>
    <submittedName>
        <fullName evidence="2">Uncharacterized protein</fullName>
    </submittedName>
</protein>
<keyword evidence="1" id="KW-0472">Membrane</keyword>
<proteinExistence type="predicted"/>
<keyword evidence="3" id="KW-1185">Reference proteome</keyword>
<evidence type="ECO:0000313" key="3">
    <source>
        <dbReference type="Proteomes" id="UP001478133"/>
    </source>
</evidence>
<gene>
    <name evidence="2" type="ORF">ABFO16_06110</name>
</gene>
<dbReference type="Proteomes" id="UP001478133">
    <property type="component" value="Unassembled WGS sequence"/>
</dbReference>